<protein>
    <submittedName>
        <fullName evidence="1">Uncharacterized protein</fullName>
    </submittedName>
</protein>
<dbReference type="Proteomes" id="UP000233469">
    <property type="component" value="Unassembled WGS sequence"/>
</dbReference>
<organism evidence="1 2">
    <name type="scientific">Rhizophagus irregularis</name>
    <dbReference type="NCBI Taxonomy" id="588596"/>
    <lineage>
        <taxon>Eukaryota</taxon>
        <taxon>Fungi</taxon>
        <taxon>Fungi incertae sedis</taxon>
        <taxon>Mucoromycota</taxon>
        <taxon>Glomeromycotina</taxon>
        <taxon>Glomeromycetes</taxon>
        <taxon>Glomerales</taxon>
        <taxon>Glomeraceae</taxon>
        <taxon>Rhizophagus</taxon>
    </lineage>
</organism>
<dbReference type="EMBL" id="LLXL01001337">
    <property type="protein sequence ID" value="PKK65032.1"/>
    <property type="molecule type" value="Genomic_DNA"/>
</dbReference>
<dbReference type="VEuPathDB" id="FungiDB:RhiirA1_459342"/>
<evidence type="ECO:0000313" key="2">
    <source>
        <dbReference type="Proteomes" id="UP000233469"/>
    </source>
</evidence>
<reference evidence="1 2" key="1">
    <citation type="submission" date="2016-04" db="EMBL/GenBank/DDBJ databases">
        <title>Genome analyses suggest a sexual origin of heterokaryosis in a supposedly ancient asexual fungus.</title>
        <authorList>
            <person name="Ropars J."/>
            <person name="Sedzielewska K."/>
            <person name="Noel J."/>
            <person name="Charron P."/>
            <person name="Farinelli L."/>
            <person name="Marton T."/>
            <person name="Kruger M."/>
            <person name="Pelin A."/>
            <person name="Brachmann A."/>
            <person name="Corradi N."/>
        </authorList>
    </citation>
    <scope>NUCLEOTIDE SEQUENCE [LARGE SCALE GENOMIC DNA]</scope>
    <source>
        <strain evidence="1 2">C2</strain>
    </source>
</reference>
<name>A0A2N1MTQ6_9GLOM</name>
<sequence length="111" mass="13001">MAAPFYPIIKLSSNPVKKDSTEGHTTIKLLLYEEIENIPDYGINKYGKKLTKNVSVYVKRHHRYIFNTNFLEKGEETRARKTIREYLYCYVLEKNNESGSEDRTDGTNEMT</sequence>
<reference evidence="1 2" key="2">
    <citation type="submission" date="2017-10" db="EMBL/GenBank/DDBJ databases">
        <title>Extensive intraspecific genome diversity in a model arbuscular mycorrhizal fungus.</title>
        <authorList>
            <person name="Chen E.C.H."/>
            <person name="Morin E."/>
            <person name="Baudet D."/>
            <person name="Noel J."/>
            <person name="Ndikumana S."/>
            <person name="Charron P."/>
            <person name="St-Onge C."/>
            <person name="Giorgi J."/>
            <person name="Grigoriev I.V."/>
            <person name="Roux C."/>
            <person name="Martin F.M."/>
            <person name="Corradi N."/>
        </authorList>
    </citation>
    <scope>NUCLEOTIDE SEQUENCE [LARGE SCALE GENOMIC DNA]</scope>
    <source>
        <strain evidence="1 2">C2</strain>
    </source>
</reference>
<gene>
    <name evidence="1" type="ORF">RhiirC2_715852</name>
</gene>
<dbReference type="VEuPathDB" id="FungiDB:FUN_014175"/>
<comment type="caution">
    <text evidence="1">The sequence shown here is derived from an EMBL/GenBank/DDBJ whole genome shotgun (WGS) entry which is preliminary data.</text>
</comment>
<evidence type="ECO:0000313" key="1">
    <source>
        <dbReference type="EMBL" id="PKK65032.1"/>
    </source>
</evidence>
<proteinExistence type="predicted"/>
<accession>A0A2N1MTQ6</accession>
<dbReference type="AlphaFoldDB" id="A0A2N1MTQ6"/>